<organism evidence="1 2">
    <name type="scientific">Pleurodeles waltl</name>
    <name type="common">Iberian ribbed newt</name>
    <dbReference type="NCBI Taxonomy" id="8319"/>
    <lineage>
        <taxon>Eukaryota</taxon>
        <taxon>Metazoa</taxon>
        <taxon>Chordata</taxon>
        <taxon>Craniata</taxon>
        <taxon>Vertebrata</taxon>
        <taxon>Euteleostomi</taxon>
        <taxon>Amphibia</taxon>
        <taxon>Batrachia</taxon>
        <taxon>Caudata</taxon>
        <taxon>Salamandroidea</taxon>
        <taxon>Salamandridae</taxon>
        <taxon>Pleurodelinae</taxon>
        <taxon>Pleurodeles</taxon>
    </lineage>
</organism>
<evidence type="ECO:0000313" key="2">
    <source>
        <dbReference type="Proteomes" id="UP001066276"/>
    </source>
</evidence>
<proteinExistence type="predicted"/>
<evidence type="ECO:0000313" key="1">
    <source>
        <dbReference type="EMBL" id="KAJ1087086.1"/>
    </source>
</evidence>
<keyword evidence="2" id="KW-1185">Reference proteome</keyword>
<comment type="caution">
    <text evidence="1">The sequence shown here is derived from an EMBL/GenBank/DDBJ whole genome shotgun (WGS) entry which is preliminary data.</text>
</comment>
<sequence>MKVQVMPVAPGLTWSTGGLDEGAHVNEDTNDASRPGLPWFAGDLGEETQVSEDTGDDSHTDTVLVHMQLT</sequence>
<protein>
    <submittedName>
        <fullName evidence="1">Uncharacterized protein</fullName>
    </submittedName>
</protein>
<gene>
    <name evidence="1" type="ORF">NDU88_000280</name>
</gene>
<reference evidence="1" key="1">
    <citation type="journal article" date="2022" name="bioRxiv">
        <title>Sequencing and chromosome-scale assembly of the giantPleurodeles waltlgenome.</title>
        <authorList>
            <person name="Brown T."/>
            <person name="Elewa A."/>
            <person name="Iarovenko S."/>
            <person name="Subramanian E."/>
            <person name="Araus A.J."/>
            <person name="Petzold A."/>
            <person name="Susuki M."/>
            <person name="Suzuki K.-i.T."/>
            <person name="Hayashi T."/>
            <person name="Toyoda A."/>
            <person name="Oliveira C."/>
            <person name="Osipova E."/>
            <person name="Leigh N.D."/>
            <person name="Simon A."/>
            <person name="Yun M.H."/>
        </authorList>
    </citation>
    <scope>NUCLEOTIDE SEQUENCE</scope>
    <source>
        <strain evidence="1">20211129_DDA</strain>
        <tissue evidence="1">Liver</tissue>
    </source>
</reference>
<dbReference type="AlphaFoldDB" id="A0AAV7L616"/>
<name>A0AAV7L616_PLEWA</name>
<dbReference type="Proteomes" id="UP001066276">
    <property type="component" value="Chromosome 11"/>
</dbReference>
<accession>A0AAV7L616</accession>
<dbReference type="EMBL" id="JANPWB010000015">
    <property type="protein sequence ID" value="KAJ1087086.1"/>
    <property type="molecule type" value="Genomic_DNA"/>
</dbReference>